<feature type="coiled-coil region" evidence="1">
    <location>
        <begin position="44"/>
        <end position="71"/>
    </location>
</feature>
<protein>
    <submittedName>
        <fullName evidence="3">Uncharacterized protein</fullName>
    </submittedName>
</protein>
<gene>
    <name evidence="3" type="ORF">TGEB3V08_LOCUS5417</name>
</gene>
<accession>A0A7R9JY44</accession>
<proteinExistence type="predicted"/>
<keyword evidence="1" id="KW-0175">Coiled coil</keyword>
<dbReference type="EMBL" id="OE841015">
    <property type="protein sequence ID" value="CAD7593673.1"/>
    <property type="molecule type" value="Genomic_DNA"/>
</dbReference>
<dbReference type="AlphaFoldDB" id="A0A7R9JY44"/>
<feature type="compositionally biased region" description="Polar residues" evidence="2">
    <location>
        <begin position="15"/>
        <end position="26"/>
    </location>
</feature>
<evidence type="ECO:0000313" key="3">
    <source>
        <dbReference type="EMBL" id="CAD7593673.1"/>
    </source>
</evidence>
<feature type="compositionally biased region" description="Basic and acidic residues" evidence="2">
    <location>
        <begin position="1"/>
        <end position="14"/>
    </location>
</feature>
<reference evidence="3" key="1">
    <citation type="submission" date="2020-11" db="EMBL/GenBank/DDBJ databases">
        <authorList>
            <person name="Tran Van P."/>
        </authorList>
    </citation>
    <scope>NUCLEOTIDE SEQUENCE</scope>
</reference>
<sequence length="169" mass="19260">MKLAEKELGYRDTEYPQSQTMTEQAGTEVNEDLDNLEMESDTKLPTLNDELPSIKEDLENLEMERNEATDTKFLALKDEFTPLKEDKYLKGGFCKEHESVDNKCKEIKCSKTPLNSGFCKKHGETYPKCKVINCSKAALKGGHCKEHREYRKDVAVRNMGATRFGGRVV</sequence>
<evidence type="ECO:0000256" key="1">
    <source>
        <dbReference type="SAM" id="Coils"/>
    </source>
</evidence>
<evidence type="ECO:0000256" key="2">
    <source>
        <dbReference type="SAM" id="MobiDB-lite"/>
    </source>
</evidence>
<name>A0A7R9JY44_TIMGE</name>
<feature type="region of interest" description="Disordered" evidence="2">
    <location>
        <begin position="1"/>
        <end position="26"/>
    </location>
</feature>
<organism evidence="3">
    <name type="scientific">Timema genevievae</name>
    <name type="common">Walking stick</name>
    <dbReference type="NCBI Taxonomy" id="629358"/>
    <lineage>
        <taxon>Eukaryota</taxon>
        <taxon>Metazoa</taxon>
        <taxon>Ecdysozoa</taxon>
        <taxon>Arthropoda</taxon>
        <taxon>Hexapoda</taxon>
        <taxon>Insecta</taxon>
        <taxon>Pterygota</taxon>
        <taxon>Neoptera</taxon>
        <taxon>Polyneoptera</taxon>
        <taxon>Phasmatodea</taxon>
        <taxon>Timematodea</taxon>
        <taxon>Timematoidea</taxon>
        <taxon>Timematidae</taxon>
        <taxon>Timema</taxon>
    </lineage>
</organism>